<evidence type="ECO:0000313" key="2">
    <source>
        <dbReference type="EMBL" id="CAB4121129.1"/>
    </source>
</evidence>
<sequence length="307" mass="33243">MPLSALRGFNVERYSMKIRQFKNAPKFSKLQTLSMVLQTGTRDMVRDHVAAIMSDGDFASIGWQTAFAKLSDVIADNAPRFAIFAMGGNSKLPFVAFSTLPGVTCPGAGECISFCYSYSAWRYPSAFARMAQNAYLLRFAPDTIADAFADIARARPEGFDFRLYVDGDFASAEDVVFWMDILRTHPHTRAYGYSKSFAILLGYDAGTGGAWPSNYQLNISSGHNASARMVDYVRALPITRGEFIAVSIGRKVKSAEHGTPDINAALRAATFPLKIFPCPGACGSCTGKGHACGMSALKGIPIAIAIH</sequence>
<protein>
    <submittedName>
        <fullName evidence="2">Gene 88 protein</fullName>
    </submittedName>
</protein>
<name>A0A6J5KLN9_9CAUD</name>
<organism evidence="2">
    <name type="scientific">uncultured Caudovirales phage</name>
    <dbReference type="NCBI Taxonomy" id="2100421"/>
    <lineage>
        <taxon>Viruses</taxon>
        <taxon>Duplodnaviria</taxon>
        <taxon>Heunggongvirae</taxon>
        <taxon>Uroviricota</taxon>
        <taxon>Caudoviricetes</taxon>
        <taxon>Peduoviridae</taxon>
        <taxon>Maltschvirus</taxon>
        <taxon>Maltschvirus maltsch</taxon>
    </lineage>
</organism>
<accession>A0A6J5KLN9</accession>
<reference evidence="2" key="1">
    <citation type="submission" date="2020-04" db="EMBL/GenBank/DDBJ databases">
        <authorList>
            <person name="Chiriac C."/>
            <person name="Salcher M."/>
            <person name="Ghai R."/>
            <person name="Kavagutti S V."/>
        </authorList>
    </citation>
    <scope>NUCLEOTIDE SEQUENCE</scope>
</reference>
<proteinExistence type="predicted"/>
<feature type="domain" description="Gene product 88" evidence="1">
    <location>
        <begin position="91"/>
        <end position="272"/>
    </location>
</feature>
<dbReference type="Pfam" id="PF17338">
    <property type="entry name" value="GP88"/>
    <property type="match status" value="1"/>
</dbReference>
<dbReference type="EMBL" id="LR796142">
    <property type="protein sequence ID" value="CAB4121129.1"/>
    <property type="molecule type" value="Genomic_DNA"/>
</dbReference>
<evidence type="ECO:0000259" key="1">
    <source>
        <dbReference type="Pfam" id="PF17338"/>
    </source>
</evidence>
<dbReference type="InterPro" id="IPR020290">
    <property type="entry name" value="Gp88"/>
</dbReference>
<gene>
    <name evidence="2" type="ORF">UFOVP10_35</name>
</gene>